<dbReference type="InterPro" id="IPR015911">
    <property type="entry name" value="Phosphoglycerate_kinase_CS"/>
</dbReference>
<dbReference type="GO" id="GO:0005524">
    <property type="term" value="F:ATP binding"/>
    <property type="evidence" value="ECO:0007669"/>
    <property type="project" value="UniProtKB-KW"/>
</dbReference>
<keyword evidence="8 10" id="KW-0418">Kinase</keyword>
<keyword evidence="7 10" id="KW-0547">Nucleotide-binding</keyword>
<dbReference type="STRING" id="1798705.A2563_05060"/>
<evidence type="ECO:0000256" key="10">
    <source>
        <dbReference type="HAMAP-Rule" id="MF_00145"/>
    </source>
</evidence>
<dbReference type="EC" id="2.7.2.3" evidence="4 10"/>
<comment type="subunit">
    <text evidence="10">Monomer.</text>
</comment>
<dbReference type="PIRSF" id="PIRSF000724">
    <property type="entry name" value="Pgk"/>
    <property type="match status" value="1"/>
</dbReference>
<evidence type="ECO:0000256" key="2">
    <source>
        <dbReference type="ARBA" id="ARBA00004838"/>
    </source>
</evidence>
<gene>
    <name evidence="10" type="primary">pgk</name>
    <name evidence="13" type="ORF">A2563_05060</name>
</gene>
<feature type="binding site" evidence="10">
    <location>
        <begin position="60"/>
        <end position="63"/>
    </location>
    <ligand>
        <name>substrate</name>
    </ligand>
</feature>
<protein>
    <recommendedName>
        <fullName evidence="5 10">Phosphoglycerate kinase</fullName>
        <ecNumber evidence="4 10">2.7.2.3</ecNumber>
    </recommendedName>
</protein>
<dbReference type="PANTHER" id="PTHR11406:SF23">
    <property type="entry name" value="PHOSPHOGLYCERATE KINASE 1, CHLOROPLASTIC-RELATED"/>
    <property type="match status" value="1"/>
</dbReference>
<comment type="catalytic activity">
    <reaction evidence="1 10 12">
        <text>(2R)-3-phosphoglycerate + ATP = (2R)-3-phospho-glyceroyl phosphate + ADP</text>
        <dbReference type="Rhea" id="RHEA:14801"/>
        <dbReference type="ChEBI" id="CHEBI:30616"/>
        <dbReference type="ChEBI" id="CHEBI:57604"/>
        <dbReference type="ChEBI" id="CHEBI:58272"/>
        <dbReference type="ChEBI" id="CHEBI:456216"/>
        <dbReference type="EC" id="2.7.2.3"/>
    </reaction>
</comment>
<dbReference type="PANTHER" id="PTHR11406">
    <property type="entry name" value="PHOSPHOGLYCERATE KINASE"/>
    <property type="match status" value="1"/>
</dbReference>
<feature type="binding site" evidence="10">
    <location>
        <begin position="347"/>
        <end position="350"/>
    </location>
    <ligand>
        <name>ATP</name>
        <dbReference type="ChEBI" id="CHEBI:30616"/>
    </ligand>
</feature>
<dbReference type="Pfam" id="PF00162">
    <property type="entry name" value="PGK"/>
    <property type="match status" value="1"/>
</dbReference>
<keyword evidence="10" id="KW-0324">Glycolysis</keyword>
<feature type="binding site" evidence="10 11">
    <location>
        <position position="201"/>
    </location>
    <ligand>
        <name>ATP</name>
        <dbReference type="ChEBI" id="CHEBI:30616"/>
    </ligand>
</feature>
<comment type="pathway">
    <text evidence="2 10">Carbohydrate degradation; glycolysis; pyruvate from D-glyceraldehyde 3-phosphate: step 2/5.</text>
</comment>
<evidence type="ECO:0000313" key="14">
    <source>
        <dbReference type="Proteomes" id="UP000176634"/>
    </source>
</evidence>
<dbReference type="UniPathway" id="UPA00109">
    <property type="reaction ID" value="UER00185"/>
</dbReference>
<evidence type="ECO:0000256" key="11">
    <source>
        <dbReference type="PIRSR" id="PIRSR000724-2"/>
    </source>
</evidence>
<evidence type="ECO:0000256" key="9">
    <source>
        <dbReference type="ARBA" id="ARBA00022840"/>
    </source>
</evidence>
<dbReference type="GO" id="GO:0006096">
    <property type="term" value="P:glycolytic process"/>
    <property type="evidence" value="ECO:0007669"/>
    <property type="project" value="UniProtKB-UniRule"/>
</dbReference>
<dbReference type="InterPro" id="IPR015824">
    <property type="entry name" value="Phosphoglycerate_kinase_N"/>
</dbReference>
<comment type="similarity">
    <text evidence="3 10 12">Belongs to the phosphoglycerate kinase family.</text>
</comment>
<evidence type="ECO:0000256" key="5">
    <source>
        <dbReference type="ARBA" id="ARBA00016471"/>
    </source>
</evidence>
<evidence type="ECO:0000256" key="6">
    <source>
        <dbReference type="ARBA" id="ARBA00022679"/>
    </source>
</evidence>
<dbReference type="Proteomes" id="UP000176634">
    <property type="component" value="Unassembled WGS sequence"/>
</dbReference>
<feature type="binding site" evidence="10 11">
    <location>
        <position position="318"/>
    </location>
    <ligand>
        <name>ATP</name>
        <dbReference type="ChEBI" id="CHEBI:30616"/>
    </ligand>
</feature>
<feature type="binding site" evidence="10">
    <location>
        <begin position="22"/>
        <end position="24"/>
    </location>
    <ligand>
        <name>substrate</name>
    </ligand>
</feature>
<dbReference type="EMBL" id="MFRA01000006">
    <property type="protein sequence ID" value="OGH92324.1"/>
    <property type="molecule type" value="Genomic_DNA"/>
</dbReference>
<proteinExistence type="inferred from homology"/>
<dbReference type="GO" id="GO:0043531">
    <property type="term" value="F:ADP binding"/>
    <property type="evidence" value="ECO:0007669"/>
    <property type="project" value="TreeGrafter"/>
</dbReference>
<dbReference type="Gene3D" id="3.40.50.1260">
    <property type="entry name" value="Phosphoglycerate kinase, N-terminal domain"/>
    <property type="match status" value="2"/>
</dbReference>
<keyword evidence="6 10" id="KW-0808">Transferase</keyword>
<organism evidence="13 14">
    <name type="scientific">Candidatus Magasanikbacteria bacterium RIFOXYD1_FULL_40_23</name>
    <dbReference type="NCBI Taxonomy" id="1798705"/>
    <lineage>
        <taxon>Bacteria</taxon>
        <taxon>Candidatus Magasanikiibacteriota</taxon>
    </lineage>
</organism>
<dbReference type="AlphaFoldDB" id="A0A1F6P8Q2"/>
<dbReference type="GO" id="GO:0006094">
    <property type="term" value="P:gluconeogenesis"/>
    <property type="evidence" value="ECO:0007669"/>
    <property type="project" value="TreeGrafter"/>
</dbReference>
<keyword evidence="9 10" id="KW-0067">ATP-binding</keyword>
<dbReference type="InterPro" id="IPR036043">
    <property type="entry name" value="Phosphoglycerate_kinase_sf"/>
</dbReference>
<evidence type="ECO:0000313" key="13">
    <source>
        <dbReference type="EMBL" id="OGH92324.1"/>
    </source>
</evidence>
<comment type="caution">
    <text evidence="13">The sequence shown here is derived from an EMBL/GenBank/DDBJ whole genome shotgun (WGS) entry which is preliminary data.</text>
</comment>
<evidence type="ECO:0000256" key="12">
    <source>
        <dbReference type="RuleBase" id="RU000532"/>
    </source>
</evidence>
<comment type="caution">
    <text evidence="10">Lacks conserved residue(s) required for the propagation of feature annotation.</text>
</comment>
<reference evidence="13 14" key="1">
    <citation type="journal article" date="2016" name="Nat. Commun.">
        <title>Thousands of microbial genomes shed light on interconnected biogeochemical processes in an aquifer system.</title>
        <authorList>
            <person name="Anantharaman K."/>
            <person name="Brown C.T."/>
            <person name="Hug L.A."/>
            <person name="Sharon I."/>
            <person name="Castelle C.J."/>
            <person name="Probst A.J."/>
            <person name="Thomas B.C."/>
            <person name="Singh A."/>
            <person name="Wilkins M.J."/>
            <person name="Karaoz U."/>
            <person name="Brodie E.L."/>
            <person name="Williams K.H."/>
            <person name="Hubbard S.S."/>
            <person name="Banfield J.F."/>
        </authorList>
    </citation>
    <scope>NUCLEOTIDE SEQUENCE [LARGE SCALE GENOMIC DNA]</scope>
</reference>
<evidence type="ECO:0000256" key="1">
    <source>
        <dbReference type="ARBA" id="ARBA00000642"/>
    </source>
</evidence>
<dbReference type="GO" id="GO:0005829">
    <property type="term" value="C:cytosol"/>
    <property type="evidence" value="ECO:0007669"/>
    <property type="project" value="TreeGrafter"/>
</dbReference>
<dbReference type="GO" id="GO:0004618">
    <property type="term" value="F:phosphoglycerate kinase activity"/>
    <property type="evidence" value="ECO:0007669"/>
    <property type="project" value="UniProtKB-UniRule"/>
</dbReference>
<name>A0A1F6P8Q2_9BACT</name>
<evidence type="ECO:0000256" key="3">
    <source>
        <dbReference type="ARBA" id="ARBA00008982"/>
    </source>
</evidence>
<evidence type="ECO:0000256" key="8">
    <source>
        <dbReference type="ARBA" id="ARBA00022777"/>
    </source>
</evidence>
<keyword evidence="10" id="KW-0963">Cytoplasm</keyword>
<sequence>MNFRYVKQISDLFKKNVLVRVDFNVPIKSKTVLDNYKIKKSLATIKFLVEKGAKVILVSHLGRPAGTDKKFSLKPVAIELGKFLQKKIPLLGVTDLAKVKVQVAKLLPGAVVMLENIRFVKGEIENSEKLSKDLANLADIFVLDGFAVAHRSASSVSGVAKYLPAYAGLLLQEEIEGLDQVVKKPKKPLVAVLGGIKMETKIPVLKNLLSKANYILVGGGIVNTYLWAKGYKVGSSIVDKNFKKEILRYCSNKKVILPVDVIVGSSNGKKAQVIDVKKLNLKKDVGIFDIGPKTIRLFAGYIKKSKTVVWNGAMGNFEQHPYEYGTHSVAHLVASVSKRKAFGVAGGGETVEALKKLHLLSDVDLASTGGGSMLEYLGGNKLPGLEVLKK</sequence>
<feature type="binding site" evidence="10">
    <location>
        <position position="151"/>
    </location>
    <ligand>
        <name>substrate</name>
    </ligand>
</feature>
<dbReference type="InterPro" id="IPR001576">
    <property type="entry name" value="Phosphoglycerate_kinase"/>
</dbReference>
<comment type="subcellular location">
    <subcellularLocation>
        <location evidence="10">Cytoplasm</location>
    </subcellularLocation>
</comment>
<dbReference type="HAMAP" id="MF_00145">
    <property type="entry name" value="Phosphoglyc_kinase"/>
    <property type="match status" value="1"/>
</dbReference>
<dbReference type="SUPFAM" id="SSF53748">
    <property type="entry name" value="Phosphoglycerate kinase"/>
    <property type="match status" value="1"/>
</dbReference>
<evidence type="ECO:0000256" key="4">
    <source>
        <dbReference type="ARBA" id="ARBA00013061"/>
    </source>
</evidence>
<dbReference type="PROSITE" id="PS00111">
    <property type="entry name" value="PGLYCERATE_KINASE"/>
    <property type="match status" value="1"/>
</dbReference>
<dbReference type="PRINTS" id="PR00477">
    <property type="entry name" value="PHGLYCKINASE"/>
</dbReference>
<evidence type="ECO:0000256" key="7">
    <source>
        <dbReference type="ARBA" id="ARBA00022741"/>
    </source>
</evidence>
<dbReference type="FunFam" id="3.40.50.1260:FF:000006">
    <property type="entry name" value="Phosphoglycerate kinase"/>
    <property type="match status" value="1"/>
</dbReference>
<feature type="binding site" evidence="10">
    <location>
        <position position="118"/>
    </location>
    <ligand>
        <name>substrate</name>
    </ligand>
</feature>
<accession>A0A1F6P8Q2</accession>